<dbReference type="NCBIfam" id="NF041195">
    <property type="entry name" value="ScbA_BarX_GamBu"/>
    <property type="match status" value="1"/>
</dbReference>
<reference evidence="3" key="1">
    <citation type="journal article" date="2019" name="Int. J. Syst. Evol. Microbiol.">
        <title>The Global Catalogue of Microorganisms (GCM) 10K type strain sequencing project: providing services to taxonomists for standard genome sequencing and annotation.</title>
        <authorList>
            <consortium name="The Broad Institute Genomics Platform"/>
            <consortium name="The Broad Institute Genome Sequencing Center for Infectious Disease"/>
            <person name="Wu L."/>
            <person name="Ma J."/>
        </authorList>
    </citation>
    <scope>NUCLEOTIDE SEQUENCE [LARGE SCALE GENOMIC DNA]</scope>
    <source>
        <strain evidence="3">JCM 13002</strain>
    </source>
</reference>
<name>A0ABP4DU98_9ACTN</name>
<comment type="caution">
    <text evidence="2">The sequence shown here is derived from an EMBL/GenBank/DDBJ whole genome shotgun (WGS) entry which is preliminary data.</text>
</comment>
<dbReference type="EMBL" id="BAAALD010000005">
    <property type="protein sequence ID" value="GAA1071839.1"/>
    <property type="molecule type" value="Genomic_DNA"/>
</dbReference>
<keyword evidence="3" id="KW-1185">Reference proteome</keyword>
<organism evidence="2 3">
    <name type="scientific">Kitasatospora arboriphila</name>
    <dbReference type="NCBI Taxonomy" id="258052"/>
    <lineage>
        <taxon>Bacteria</taxon>
        <taxon>Bacillati</taxon>
        <taxon>Actinomycetota</taxon>
        <taxon>Actinomycetes</taxon>
        <taxon>Kitasatosporales</taxon>
        <taxon>Streptomycetaceae</taxon>
        <taxon>Kitasatospora</taxon>
    </lineage>
</organism>
<dbReference type="InterPro" id="IPR047757">
    <property type="entry name" value="AfsA-like"/>
</dbReference>
<dbReference type="Pfam" id="PF03756">
    <property type="entry name" value="AfsA"/>
    <property type="match status" value="2"/>
</dbReference>
<dbReference type="RefSeq" id="WP_344622155.1">
    <property type="nucleotide sequence ID" value="NZ_BAAALD010000005.1"/>
</dbReference>
<accession>A0ABP4DU98</accession>
<feature type="domain" description="A-factor biosynthesis hotdog" evidence="1">
    <location>
        <begin position="36"/>
        <end position="172"/>
    </location>
</feature>
<feature type="domain" description="A-factor biosynthesis hotdog" evidence="1">
    <location>
        <begin position="210"/>
        <end position="329"/>
    </location>
</feature>
<protein>
    <submittedName>
        <fullName evidence="2">ScbA/BarX family gamma-butyrolactone biosynthesis protein</fullName>
    </submittedName>
</protein>
<evidence type="ECO:0000259" key="1">
    <source>
        <dbReference type="Pfam" id="PF03756"/>
    </source>
</evidence>
<dbReference type="Proteomes" id="UP001499987">
    <property type="component" value="Unassembled WGS sequence"/>
</dbReference>
<evidence type="ECO:0000313" key="3">
    <source>
        <dbReference type="Proteomes" id="UP001499987"/>
    </source>
</evidence>
<dbReference type="InterPro" id="IPR005509">
    <property type="entry name" value="AfsA_hotdog_dom"/>
</dbReference>
<proteinExistence type="predicted"/>
<evidence type="ECO:0000313" key="2">
    <source>
        <dbReference type="EMBL" id="GAA1071839.1"/>
    </source>
</evidence>
<gene>
    <name evidence="2" type="ORF">GCM10009663_09090</name>
</gene>
<sequence>MDTFAPDQLTHPTAGLLPRQRSAADLDFHRTVSRKLVHKAAVSEVFLTDSARATADSYLLAAQWPRDHAVFQPGPGGTADSMVIIETVRQATMFTFHEYYGVPLELPFVAKSFDFELTDDQAARGSVGAPQEVTLDLVVDMPAERRAGRRMPFRTHTVVHAGAGRPCARVTIGGEILDPALYRRLRAARPAEPGFPAEDGGAVAATPAQVGRRRPDDVVLLAAQPGDDARWRLRVDQGHPTFFDHGSDHVQAVLLLEALRQSGLLADGPARGASAEVLTGLRVEFHAYGEFGTPILLDARATGGEPGTRTVRATAAQAGRPIAQADLVFRPAALPGGPTS</sequence>